<organism evidence="1 2">
    <name type="scientific">Methylobacterium frigidaeris</name>
    <dbReference type="NCBI Taxonomy" id="2038277"/>
    <lineage>
        <taxon>Bacteria</taxon>
        <taxon>Pseudomonadati</taxon>
        <taxon>Pseudomonadota</taxon>
        <taxon>Alphaproteobacteria</taxon>
        <taxon>Hyphomicrobiales</taxon>
        <taxon>Methylobacteriaceae</taxon>
        <taxon>Methylobacterium</taxon>
    </lineage>
</organism>
<dbReference type="AlphaFoldDB" id="A0AA37HEG7"/>
<protein>
    <submittedName>
        <fullName evidence="1">Uncharacterized protein</fullName>
    </submittedName>
</protein>
<evidence type="ECO:0000313" key="2">
    <source>
        <dbReference type="Proteomes" id="UP001055286"/>
    </source>
</evidence>
<reference evidence="1" key="1">
    <citation type="journal article" date="2016" name="Front. Microbiol.">
        <title>Genome Sequence of the Piezophilic, Mesophilic Sulfate-Reducing Bacterium Desulfovibrio indicus J2T.</title>
        <authorList>
            <person name="Cao J."/>
            <person name="Maignien L."/>
            <person name="Shao Z."/>
            <person name="Alain K."/>
            <person name="Jebbar M."/>
        </authorList>
    </citation>
    <scope>NUCLEOTIDE SEQUENCE</scope>
    <source>
        <strain evidence="1">JCM 32048</strain>
    </source>
</reference>
<name>A0AA37HEG7_9HYPH</name>
<accession>A0AA37HEG7</accession>
<evidence type="ECO:0000313" key="1">
    <source>
        <dbReference type="EMBL" id="GJD64415.1"/>
    </source>
</evidence>
<reference evidence="1" key="2">
    <citation type="submission" date="2021-08" db="EMBL/GenBank/DDBJ databases">
        <authorList>
            <person name="Tani A."/>
            <person name="Ola A."/>
            <person name="Ogura Y."/>
            <person name="Katsura K."/>
            <person name="Hayashi T."/>
        </authorList>
    </citation>
    <scope>NUCLEOTIDE SEQUENCE</scope>
    <source>
        <strain evidence="1">JCM 32048</strain>
    </source>
</reference>
<dbReference type="EMBL" id="BPQJ01000025">
    <property type="protein sequence ID" value="GJD64415.1"/>
    <property type="molecule type" value="Genomic_DNA"/>
</dbReference>
<keyword evidence="2" id="KW-1185">Reference proteome</keyword>
<dbReference type="Proteomes" id="UP001055286">
    <property type="component" value="Unassembled WGS sequence"/>
</dbReference>
<sequence length="152" mass="16261">MNPRADLALLRRIAAGRESEADRAVLASRLRAYLEGAPAGATLDGTFGVARVPGHGSWWRAEALDARDAALRALAAAFHAGEPPARQAAAIRSALLTYAASAWRLDRVETSPPARYIGTAREMLFDALRACDEVPSTSHIQRILVGSRSGRC</sequence>
<proteinExistence type="predicted"/>
<gene>
    <name evidence="1" type="ORF">MPEAHAMD_4597</name>
</gene>
<dbReference type="RefSeq" id="WP_238192518.1">
    <property type="nucleotide sequence ID" value="NZ_BPQJ01000025.1"/>
</dbReference>
<comment type="caution">
    <text evidence="1">The sequence shown here is derived from an EMBL/GenBank/DDBJ whole genome shotgun (WGS) entry which is preliminary data.</text>
</comment>